<dbReference type="EMBL" id="BTGU01001000">
    <property type="protein sequence ID" value="GMN70014.1"/>
    <property type="molecule type" value="Genomic_DNA"/>
</dbReference>
<organism evidence="1 2">
    <name type="scientific">Ficus carica</name>
    <name type="common">Common fig</name>
    <dbReference type="NCBI Taxonomy" id="3494"/>
    <lineage>
        <taxon>Eukaryota</taxon>
        <taxon>Viridiplantae</taxon>
        <taxon>Streptophyta</taxon>
        <taxon>Embryophyta</taxon>
        <taxon>Tracheophyta</taxon>
        <taxon>Spermatophyta</taxon>
        <taxon>Magnoliopsida</taxon>
        <taxon>eudicotyledons</taxon>
        <taxon>Gunneridae</taxon>
        <taxon>Pentapetalae</taxon>
        <taxon>rosids</taxon>
        <taxon>fabids</taxon>
        <taxon>Rosales</taxon>
        <taxon>Moraceae</taxon>
        <taxon>Ficeae</taxon>
        <taxon>Ficus</taxon>
    </lineage>
</organism>
<evidence type="ECO:0000313" key="2">
    <source>
        <dbReference type="Proteomes" id="UP001187192"/>
    </source>
</evidence>
<comment type="caution">
    <text evidence="1">The sequence shown here is derived from an EMBL/GenBank/DDBJ whole genome shotgun (WGS) entry which is preliminary data.</text>
</comment>
<name>A0AA88E8G9_FICCA</name>
<reference evidence="1" key="1">
    <citation type="submission" date="2023-07" db="EMBL/GenBank/DDBJ databases">
        <title>draft genome sequence of fig (Ficus carica).</title>
        <authorList>
            <person name="Takahashi T."/>
            <person name="Nishimura K."/>
        </authorList>
    </citation>
    <scope>NUCLEOTIDE SEQUENCE</scope>
</reference>
<dbReference type="Gramene" id="FCD_00037414-RA">
    <property type="protein sequence ID" value="FCD_00037414-RA:cds"/>
    <property type="gene ID" value="FCD_00037414"/>
</dbReference>
<accession>A0AA88E8G9</accession>
<gene>
    <name evidence="1" type="ORF">TIFTF001_039059</name>
</gene>
<dbReference type="Proteomes" id="UP001187192">
    <property type="component" value="Unassembled WGS sequence"/>
</dbReference>
<proteinExistence type="predicted"/>
<sequence>MSVVEPRCHVRLKGTVQSAISATSQRPSFLHEIFYYLKHIKAPGDIVFILIDVFPQFDCHDLTSLLCPPLTMHWQPLLVTADVDDRSSLTGITPMFAYSAPANLVCD</sequence>
<keyword evidence="2" id="KW-1185">Reference proteome</keyword>
<dbReference type="AlphaFoldDB" id="A0AA88E8G9"/>
<protein>
    <submittedName>
        <fullName evidence="1">Uncharacterized protein</fullName>
    </submittedName>
</protein>
<evidence type="ECO:0000313" key="1">
    <source>
        <dbReference type="EMBL" id="GMN70014.1"/>
    </source>
</evidence>